<keyword evidence="4" id="KW-0456">Lyase</keyword>
<evidence type="ECO:0000256" key="1">
    <source>
        <dbReference type="ARBA" id="ARBA00005495"/>
    </source>
</evidence>
<name>A0A8J3MBH1_9RHOB</name>
<dbReference type="SUPFAM" id="SSF51316">
    <property type="entry name" value="Mss4-like"/>
    <property type="match status" value="1"/>
</dbReference>
<dbReference type="GO" id="GO:0046872">
    <property type="term" value="F:metal ion binding"/>
    <property type="evidence" value="ECO:0007669"/>
    <property type="project" value="UniProtKB-KW"/>
</dbReference>
<evidence type="ECO:0000313" key="7">
    <source>
        <dbReference type="Proteomes" id="UP000611500"/>
    </source>
</evidence>
<organism evidence="6 7">
    <name type="scientific">Pseudodonghicola xiamenensis</name>
    <dbReference type="NCBI Taxonomy" id="337702"/>
    <lineage>
        <taxon>Bacteria</taxon>
        <taxon>Pseudomonadati</taxon>
        <taxon>Pseudomonadota</taxon>
        <taxon>Alphaproteobacteria</taxon>
        <taxon>Rhodobacterales</taxon>
        <taxon>Paracoccaceae</taxon>
        <taxon>Pseudodonghicola</taxon>
    </lineage>
</organism>
<sequence length="129" mass="14038">MTGITGGCLCGDIQITLSGPPRRVGICHCLACRKHHGAVFYAAAVFPRAAVAITGSPRHYQGRFFCPRCGSSVFSTSDDEIEVHLGALDTPDRFVPSYELWVSRRESWLRPVAGARQFTGNRVAGNDDI</sequence>
<evidence type="ECO:0000256" key="2">
    <source>
        <dbReference type="ARBA" id="ARBA00022723"/>
    </source>
</evidence>
<evidence type="ECO:0000256" key="4">
    <source>
        <dbReference type="ARBA" id="ARBA00023239"/>
    </source>
</evidence>
<dbReference type="EMBL" id="BNAP01000001">
    <property type="protein sequence ID" value="GHG80166.1"/>
    <property type="molecule type" value="Genomic_DNA"/>
</dbReference>
<evidence type="ECO:0000256" key="3">
    <source>
        <dbReference type="ARBA" id="ARBA00022833"/>
    </source>
</evidence>
<dbReference type="PROSITE" id="PS51891">
    <property type="entry name" value="CENP_V_GFA"/>
    <property type="match status" value="1"/>
</dbReference>
<dbReference type="PANTHER" id="PTHR33337:SF40">
    <property type="entry name" value="CENP-V_GFA DOMAIN-CONTAINING PROTEIN-RELATED"/>
    <property type="match status" value="1"/>
</dbReference>
<keyword evidence="7" id="KW-1185">Reference proteome</keyword>
<reference evidence="6" key="1">
    <citation type="journal article" date="2014" name="Int. J. Syst. Evol. Microbiol.">
        <title>Complete genome sequence of Corynebacterium casei LMG S-19264T (=DSM 44701T), isolated from a smear-ripened cheese.</title>
        <authorList>
            <consortium name="US DOE Joint Genome Institute (JGI-PGF)"/>
            <person name="Walter F."/>
            <person name="Albersmeier A."/>
            <person name="Kalinowski J."/>
            <person name="Ruckert C."/>
        </authorList>
    </citation>
    <scope>NUCLEOTIDE SEQUENCE</scope>
    <source>
        <strain evidence="6">CGMCC 1.7081</strain>
    </source>
</reference>
<dbReference type="InterPro" id="IPR011057">
    <property type="entry name" value="Mss4-like_sf"/>
</dbReference>
<dbReference type="GO" id="GO:0016846">
    <property type="term" value="F:carbon-sulfur lyase activity"/>
    <property type="evidence" value="ECO:0007669"/>
    <property type="project" value="InterPro"/>
</dbReference>
<dbReference type="InterPro" id="IPR006913">
    <property type="entry name" value="CENP-V/GFA"/>
</dbReference>
<dbReference type="PANTHER" id="PTHR33337">
    <property type="entry name" value="GFA DOMAIN-CONTAINING PROTEIN"/>
    <property type="match status" value="1"/>
</dbReference>
<keyword evidence="2" id="KW-0479">Metal-binding</keyword>
<proteinExistence type="inferred from homology"/>
<feature type="domain" description="CENP-V/GFA" evidence="5">
    <location>
        <begin position="4"/>
        <end position="99"/>
    </location>
</feature>
<comment type="caution">
    <text evidence="6">The sequence shown here is derived from an EMBL/GenBank/DDBJ whole genome shotgun (WGS) entry which is preliminary data.</text>
</comment>
<evidence type="ECO:0000313" key="6">
    <source>
        <dbReference type="EMBL" id="GHG80166.1"/>
    </source>
</evidence>
<dbReference type="Gene3D" id="3.90.1590.10">
    <property type="entry name" value="glutathione-dependent formaldehyde- activating enzyme (gfa)"/>
    <property type="match status" value="1"/>
</dbReference>
<evidence type="ECO:0000259" key="5">
    <source>
        <dbReference type="PROSITE" id="PS51891"/>
    </source>
</evidence>
<dbReference type="Proteomes" id="UP000611500">
    <property type="component" value="Unassembled WGS sequence"/>
</dbReference>
<protein>
    <recommendedName>
        <fullName evidence="5">CENP-V/GFA domain-containing protein</fullName>
    </recommendedName>
</protein>
<keyword evidence="3" id="KW-0862">Zinc</keyword>
<dbReference type="AlphaFoldDB" id="A0A8J3MBH1"/>
<dbReference type="RefSeq" id="WP_028092065.1">
    <property type="nucleotide sequence ID" value="NZ_BNAP01000001.1"/>
</dbReference>
<accession>A0A8J3MBH1</accession>
<gene>
    <name evidence="6" type="ORF">GCM10010961_03070</name>
</gene>
<comment type="similarity">
    <text evidence="1">Belongs to the Gfa family.</text>
</comment>
<dbReference type="Pfam" id="PF04828">
    <property type="entry name" value="GFA"/>
    <property type="match status" value="1"/>
</dbReference>
<reference evidence="6" key="2">
    <citation type="submission" date="2020-09" db="EMBL/GenBank/DDBJ databases">
        <authorList>
            <person name="Sun Q."/>
            <person name="Zhou Y."/>
        </authorList>
    </citation>
    <scope>NUCLEOTIDE SEQUENCE</scope>
    <source>
        <strain evidence="6">CGMCC 1.7081</strain>
    </source>
</reference>